<dbReference type="EMBL" id="SBLB01000002">
    <property type="protein sequence ID" value="RYC70334.1"/>
    <property type="molecule type" value="Genomic_DNA"/>
</dbReference>
<reference evidence="2 3" key="1">
    <citation type="submission" date="2019-01" db="EMBL/GenBank/DDBJ databases">
        <title>Spirosoma flava sp. nov., a propanil-degrading bacterium isolated from herbicide-contaminated soil.</title>
        <authorList>
            <person name="Zhang L."/>
            <person name="Jiang J.-D."/>
        </authorList>
    </citation>
    <scope>NUCLEOTIDE SEQUENCE [LARGE SCALE GENOMIC DNA]</scope>
    <source>
        <strain evidence="2 3">TY50</strain>
    </source>
</reference>
<feature type="chain" id="PRO_5020856916" description="DUF839 domain-containing protein" evidence="1">
    <location>
        <begin position="22"/>
        <end position="486"/>
    </location>
</feature>
<evidence type="ECO:0000313" key="3">
    <source>
        <dbReference type="Proteomes" id="UP000290407"/>
    </source>
</evidence>
<keyword evidence="1" id="KW-0732">Signal</keyword>
<keyword evidence="3" id="KW-1185">Reference proteome</keyword>
<sequence length="486" mass="52823">MLSNRLLLSSTVLLSLFVAVACSNEENPSTQSANEVVLKNQSVTPALAKAMPGVNNVEIFSLVGSDDKLDQSPNFVFGGSADGAGMLKNADGTFTLLVNHEDNFAVSRITLDKTFKPVKGEYILNSDGGVWRLCSATMATAEEHGFGPLYLTCGESGQESRTHGVNPFGDVGTASVSKEIAGLGRWSAENAVPLPKQAYAGKTAILIGDDDSDVNGGQLALYLSNTVGDLDNGSLYMLKRTDGNQREMDMKVGARFPVEFVRIDNHKTLTGAQINAKVNDLKAIKFGRVEDIDYRKKSTGREVYFNVTGQATSGPNADYARSKYGRVYRLTMDAADPLKATLEVVLDGDDRAGNAKTFQNVDNIVVTENYLYTQEDPNSYGDETHDSYIYQLNLKTNEFKPVIELDHRRTASDAAKYNVGGASRFGAWEYGAMIDVSDQVGFADTFIIAVQPHTWRGDKYKAVDGGTKRPDENQASQLIVVKGLPR</sequence>
<protein>
    <recommendedName>
        <fullName evidence="4">DUF839 domain-containing protein</fullName>
    </recommendedName>
</protein>
<dbReference type="Proteomes" id="UP000290407">
    <property type="component" value="Unassembled WGS sequence"/>
</dbReference>
<accession>A0A4Q2ULV8</accession>
<dbReference type="PROSITE" id="PS51257">
    <property type="entry name" value="PROKAR_LIPOPROTEIN"/>
    <property type="match status" value="1"/>
</dbReference>
<comment type="caution">
    <text evidence="2">The sequence shown here is derived from an EMBL/GenBank/DDBJ whole genome shotgun (WGS) entry which is preliminary data.</text>
</comment>
<evidence type="ECO:0000256" key="1">
    <source>
        <dbReference type="SAM" id="SignalP"/>
    </source>
</evidence>
<proteinExistence type="predicted"/>
<name>A0A4Q2ULV8_9BACT</name>
<feature type="signal peptide" evidence="1">
    <location>
        <begin position="1"/>
        <end position="21"/>
    </location>
</feature>
<organism evidence="2 3">
    <name type="scientific">Spirosoma sordidisoli</name>
    <dbReference type="NCBI Taxonomy" id="2502893"/>
    <lineage>
        <taxon>Bacteria</taxon>
        <taxon>Pseudomonadati</taxon>
        <taxon>Bacteroidota</taxon>
        <taxon>Cytophagia</taxon>
        <taxon>Cytophagales</taxon>
        <taxon>Cytophagaceae</taxon>
        <taxon>Spirosoma</taxon>
    </lineage>
</organism>
<dbReference type="AlphaFoldDB" id="A0A4Q2ULV8"/>
<evidence type="ECO:0008006" key="4">
    <source>
        <dbReference type="Google" id="ProtNLM"/>
    </source>
</evidence>
<gene>
    <name evidence="2" type="ORF">EQG79_10765</name>
</gene>
<evidence type="ECO:0000313" key="2">
    <source>
        <dbReference type="EMBL" id="RYC70334.1"/>
    </source>
</evidence>